<feature type="modified residue" description="4-aspartylphosphate" evidence="1">
    <location>
        <position position="70"/>
    </location>
</feature>
<reference evidence="3" key="1">
    <citation type="journal article" date="2020" name="mSystems">
        <title>Genome- and Community-Level Interaction Insights into Carbon Utilization and Element Cycling Functions of Hydrothermarchaeota in Hydrothermal Sediment.</title>
        <authorList>
            <person name="Zhou Z."/>
            <person name="Liu Y."/>
            <person name="Xu W."/>
            <person name="Pan J."/>
            <person name="Luo Z.H."/>
            <person name="Li M."/>
        </authorList>
    </citation>
    <scope>NUCLEOTIDE SEQUENCE [LARGE SCALE GENOMIC DNA]</scope>
    <source>
        <strain evidence="3">SpSt-106</strain>
    </source>
</reference>
<evidence type="ECO:0000313" key="3">
    <source>
        <dbReference type="EMBL" id="HHQ16328.1"/>
    </source>
</evidence>
<dbReference type="PROSITE" id="PS50110">
    <property type="entry name" value="RESPONSE_REGULATORY"/>
    <property type="match status" value="1"/>
</dbReference>
<protein>
    <submittedName>
        <fullName evidence="3">Response regulator</fullName>
    </submittedName>
</protein>
<evidence type="ECO:0000259" key="2">
    <source>
        <dbReference type="PROSITE" id="PS50110"/>
    </source>
</evidence>
<proteinExistence type="predicted"/>
<feature type="domain" description="Response regulatory" evidence="2">
    <location>
        <begin position="25"/>
        <end position="136"/>
    </location>
</feature>
<dbReference type="SUPFAM" id="SSF52172">
    <property type="entry name" value="CheY-like"/>
    <property type="match status" value="1"/>
</dbReference>
<accession>A0A7V5XHC3</accession>
<organism evidence="3">
    <name type="scientific">Thermodesulfobacterium geofontis</name>
    <dbReference type="NCBI Taxonomy" id="1295609"/>
    <lineage>
        <taxon>Bacteria</taxon>
        <taxon>Pseudomonadati</taxon>
        <taxon>Thermodesulfobacteriota</taxon>
        <taxon>Thermodesulfobacteria</taxon>
        <taxon>Thermodesulfobacteriales</taxon>
        <taxon>Thermodesulfobacteriaceae</taxon>
        <taxon>Thermodesulfobacterium</taxon>
    </lineage>
</organism>
<dbReference type="InterPro" id="IPR011006">
    <property type="entry name" value="CheY-like_superfamily"/>
</dbReference>
<dbReference type="GO" id="GO:0000160">
    <property type="term" value="P:phosphorelay signal transduction system"/>
    <property type="evidence" value="ECO:0007669"/>
    <property type="project" value="InterPro"/>
</dbReference>
<dbReference type="AlphaFoldDB" id="A0A7V5XHC3"/>
<dbReference type="InterPro" id="IPR001789">
    <property type="entry name" value="Sig_transdc_resp-reg_receiver"/>
</dbReference>
<name>A0A7V5XHC3_9BACT</name>
<gene>
    <name evidence="3" type="ORF">ENM15_05905</name>
</gene>
<sequence length="145" mass="16909">MKKTIFKICLRGFLKNQRMRLKNLQVLIKTDDKDLGEIMKEIVLKIGANIVEIETPSKEDFKKIDVLILDAREMKDEFMYKFINEIKEVNQALKVMILTYKNSIKSSILAMKAGIAEEVFFPIEINQLKNKIKSVLEMAKKEKNL</sequence>
<keyword evidence="1" id="KW-0597">Phosphoprotein</keyword>
<comment type="caution">
    <text evidence="3">The sequence shown here is derived from an EMBL/GenBank/DDBJ whole genome shotgun (WGS) entry which is preliminary data.</text>
</comment>
<dbReference type="Gene3D" id="3.40.50.2300">
    <property type="match status" value="1"/>
</dbReference>
<dbReference type="EMBL" id="DRWR01000103">
    <property type="protein sequence ID" value="HHQ16328.1"/>
    <property type="molecule type" value="Genomic_DNA"/>
</dbReference>
<evidence type="ECO:0000256" key="1">
    <source>
        <dbReference type="PROSITE-ProRule" id="PRU00169"/>
    </source>
</evidence>